<organism evidence="5 6">
    <name type="scientific">Mucuna pruriens</name>
    <name type="common">Velvet bean</name>
    <name type="synonym">Dolichos pruriens</name>
    <dbReference type="NCBI Taxonomy" id="157652"/>
    <lineage>
        <taxon>Eukaryota</taxon>
        <taxon>Viridiplantae</taxon>
        <taxon>Streptophyta</taxon>
        <taxon>Embryophyta</taxon>
        <taxon>Tracheophyta</taxon>
        <taxon>Spermatophyta</taxon>
        <taxon>Magnoliopsida</taxon>
        <taxon>eudicotyledons</taxon>
        <taxon>Gunneridae</taxon>
        <taxon>Pentapetalae</taxon>
        <taxon>rosids</taxon>
        <taxon>fabids</taxon>
        <taxon>Fabales</taxon>
        <taxon>Fabaceae</taxon>
        <taxon>Papilionoideae</taxon>
        <taxon>50 kb inversion clade</taxon>
        <taxon>NPAAA clade</taxon>
        <taxon>indigoferoid/millettioid clade</taxon>
        <taxon>Phaseoleae</taxon>
        <taxon>Mucuna</taxon>
    </lineage>
</organism>
<dbReference type="EMBL" id="QJKJ01017798">
    <property type="protein sequence ID" value="RDX58133.1"/>
    <property type="molecule type" value="Genomic_DNA"/>
</dbReference>
<dbReference type="InterPro" id="IPR001906">
    <property type="entry name" value="Terpene_synth_N"/>
</dbReference>
<evidence type="ECO:0000256" key="2">
    <source>
        <dbReference type="ARBA" id="ARBA00023239"/>
    </source>
</evidence>
<dbReference type="Gene3D" id="1.50.10.130">
    <property type="entry name" value="Terpene synthase, N-terminal domain"/>
    <property type="match status" value="1"/>
</dbReference>
<dbReference type="InterPro" id="IPR036965">
    <property type="entry name" value="Terpene_synth_N_sf"/>
</dbReference>
<dbReference type="Pfam" id="PF01397">
    <property type="entry name" value="Terpene_synth"/>
    <property type="match status" value="1"/>
</dbReference>
<comment type="cofactor">
    <cofactor evidence="1">
        <name>Mg(2+)</name>
        <dbReference type="ChEBI" id="CHEBI:18420"/>
    </cofactor>
</comment>
<dbReference type="Proteomes" id="UP000257109">
    <property type="component" value="Unassembled WGS sequence"/>
</dbReference>
<dbReference type="GO" id="GO:0010333">
    <property type="term" value="F:terpene synthase activity"/>
    <property type="evidence" value="ECO:0007669"/>
    <property type="project" value="InterPro"/>
</dbReference>
<feature type="domain" description="Terpene synthase N-terminal" evidence="4">
    <location>
        <begin position="74"/>
        <end position="182"/>
    </location>
</feature>
<evidence type="ECO:0000313" key="6">
    <source>
        <dbReference type="Proteomes" id="UP000257109"/>
    </source>
</evidence>
<accession>A0A371E015</accession>
<dbReference type="PANTHER" id="PTHR31225:SF221">
    <property type="entry name" value="(-)-GERMACRENE D SYNTHASE"/>
    <property type="match status" value="1"/>
</dbReference>
<evidence type="ECO:0000256" key="3">
    <source>
        <dbReference type="SAM" id="Phobius"/>
    </source>
</evidence>
<comment type="caution">
    <text evidence="5">The sequence shown here is derived from an EMBL/GenBank/DDBJ whole genome shotgun (WGS) entry which is preliminary data.</text>
</comment>
<dbReference type="PANTHER" id="PTHR31225">
    <property type="entry name" value="OS04G0344100 PROTEIN-RELATED"/>
    <property type="match status" value="1"/>
</dbReference>
<evidence type="ECO:0000259" key="4">
    <source>
        <dbReference type="Pfam" id="PF01397"/>
    </source>
</evidence>
<dbReference type="InterPro" id="IPR008930">
    <property type="entry name" value="Terpenoid_cyclase/PrenylTrfase"/>
</dbReference>
<protein>
    <submittedName>
        <fullName evidence="5">(-)-germacrene D synthase</fullName>
    </submittedName>
</protein>
<evidence type="ECO:0000313" key="5">
    <source>
        <dbReference type="EMBL" id="RDX58133.1"/>
    </source>
</evidence>
<dbReference type="STRING" id="157652.A0A371E015"/>
<dbReference type="GO" id="GO:0016114">
    <property type="term" value="P:terpenoid biosynthetic process"/>
    <property type="evidence" value="ECO:0007669"/>
    <property type="project" value="InterPro"/>
</dbReference>
<dbReference type="SUPFAM" id="SSF48239">
    <property type="entry name" value="Terpenoid cyclases/Protein prenyltransferases"/>
    <property type="match status" value="1"/>
</dbReference>
<keyword evidence="2" id="KW-0456">Lyase</keyword>
<dbReference type="InterPro" id="IPR050148">
    <property type="entry name" value="Terpene_synthase-like"/>
</dbReference>
<keyword evidence="3" id="KW-0812">Transmembrane</keyword>
<sequence>MSKINGTTITLACSVTFIFSSVSINGLIRVLEHFKAKLQHQLIQQSMSNLPVLAQDAKPPANFTRRTANFHPTIWGDYFLTFVPNSEEGDSHTKQVQLLKEDVRKMFVSFMDNDFVFKLNFIDSIQRLGVSYHFEHEIERTLHQIYEISTKDNNIIAHDDDLHCVALLFPLLRQHGYHITSDTRDIT</sequence>
<name>A0A371E015_MUCPR</name>
<dbReference type="AlphaFoldDB" id="A0A371E015"/>
<dbReference type="OrthoDB" id="1877784at2759"/>
<feature type="non-terminal residue" evidence="5">
    <location>
        <position position="1"/>
    </location>
</feature>
<keyword evidence="3" id="KW-0472">Membrane</keyword>
<gene>
    <name evidence="5" type="ORF">CR513_62571</name>
</gene>
<keyword evidence="6" id="KW-1185">Reference proteome</keyword>
<feature type="transmembrane region" description="Helical" evidence="3">
    <location>
        <begin position="6"/>
        <end position="28"/>
    </location>
</feature>
<proteinExistence type="predicted"/>
<reference evidence="5" key="1">
    <citation type="submission" date="2018-05" db="EMBL/GenBank/DDBJ databases">
        <title>Draft genome of Mucuna pruriens seed.</title>
        <authorList>
            <person name="Nnadi N.E."/>
            <person name="Vos R."/>
            <person name="Hasami M.H."/>
            <person name="Devisetty U.K."/>
            <person name="Aguiy J.C."/>
        </authorList>
    </citation>
    <scope>NUCLEOTIDE SEQUENCE [LARGE SCALE GENOMIC DNA]</scope>
    <source>
        <strain evidence="5">JCA_2017</strain>
    </source>
</reference>
<evidence type="ECO:0000256" key="1">
    <source>
        <dbReference type="ARBA" id="ARBA00001946"/>
    </source>
</evidence>
<keyword evidence="3" id="KW-1133">Transmembrane helix</keyword>